<gene>
    <name evidence="1" type="ORF">NG800_006720</name>
</gene>
<evidence type="ECO:0000313" key="1">
    <source>
        <dbReference type="EMBL" id="MDW8548596.1"/>
    </source>
</evidence>
<sequence length="42" mass="4636">MIKTTSKIGIEMTNNALYLKASKNLKCNNSCNALWTPQPAHS</sequence>
<proteinExistence type="predicted"/>
<name>A0ABU4JGF1_9FLAO</name>
<keyword evidence="2" id="KW-1185">Reference proteome</keyword>
<accession>A0ABU4JGF1</accession>
<protein>
    <submittedName>
        <fullName evidence="1">Uncharacterized protein</fullName>
    </submittedName>
</protein>
<organism evidence="1 2">
    <name type="scientific">Epilithonimonas ginsengisoli</name>
    <dbReference type="NCBI Taxonomy" id="1245592"/>
    <lineage>
        <taxon>Bacteria</taxon>
        <taxon>Pseudomonadati</taxon>
        <taxon>Bacteroidota</taxon>
        <taxon>Flavobacteriia</taxon>
        <taxon>Flavobacteriales</taxon>
        <taxon>Weeksellaceae</taxon>
        <taxon>Chryseobacterium group</taxon>
        <taxon>Epilithonimonas</taxon>
    </lineage>
</organism>
<comment type="caution">
    <text evidence="1">The sequence shown here is derived from an EMBL/GenBank/DDBJ whole genome shotgun (WGS) entry which is preliminary data.</text>
</comment>
<dbReference type="EMBL" id="JAMXLT020000009">
    <property type="protein sequence ID" value="MDW8548596.1"/>
    <property type="molecule type" value="Genomic_DNA"/>
</dbReference>
<dbReference type="Proteomes" id="UP001204439">
    <property type="component" value="Unassembled WGS sequence"/>
</dbReference>
<evidence type="ECO:0000313" key="2">
    <source>
        <dbReference type="Proteomes" id="UP001204439"/>
    </source>
</evidence>
<reference evidence="1 2" key="1">
    <citation type="submission" date="2023-11" db="EMBL/GenBank/DDBJ databases">
        <title>First isolation, identification, and characterization of non-pathogenic Epilithonimonas ginsengisoli isolated from diseased farmed rainbow trout (Oncorhynchus mykiss) in Chile.</title>
        <authorList>
            <person name="Miranda C.D."/>
            <person name="Irgang R."/>
            <person name="Concha C."/>
            <person name="Rojas R."/>
            <person name="Avendano R."/>
        </authorList>
    </citation>
    <scope>NUCLEOTIDE SEQUENCE [LARGE SCALE GENOMIC DNA]</scope>
    <source>
        <strain evidence="1 2">FP99</strain>
    </source>
</reference>